<dbReference type="HOGENOM" id="CLU_3166796_0_0_3"/>
<organism evidence="1 2">
    <name type="scientific">Coleofasciculus chthonoplastes PCC 7420</name>
    <dbReference type="NCBI Taxonomy" id="118168"/>
    <lineage>
        <taxon>Bacteria</taxon>
        <taxon>Bacillati</taxon>
        <taxon>Cyanobacteriota</taxon>
        <taxon>Cyanophyceae</taxon>
        <taxon>Coleofasciculales</taxon>
        <taxon>Coleofasciculaceae</taxon>
        <taxon>Coleofasciculus</taxon>
    </lineage>
</organism>
<proteinExistence type="predicted"/>
<sequence length="47" mass="5101">MGSLETDFVGEIRGSIPIWHVGSLNGAETLTIALFEVMLCPKRDAPK</sequence>
<reference evidence="1 2" key="1">
    <citation type="submission" date="2008-07" db="EMBL/GenBank/DDBJ databases">
        <authorList>
            <person name="Tandeau de Marsac N."/>
            <person name="Ferriera S."/>
            <person name="Johnson J."/>
            <person name="Kravitz S."/>
            <person name="Beeson K."/>
            <person name="Sutton G."/>
            <person name="Rogers Y.-H."/>
            <person name="Friedman R."/>
            <person name="Frazier M."/>
            <person name="Venter J.C."/>
        </authorList>
    </citation>
    <scope>NUCLEOTIDE SEQUENCE [LARGE SCALE GENOMIC DNA]</scope>
    <source>
        <strain evidence="1 2">PCC 7420</strain>
    </source>
</reference>
<name>B4VMS9_9CYAN</name>
<accession>B4VMS9</accession>
<evidence type="ECO:0000313" key="2">
    <source>
        <dbReference type="Proteomes" id="UP000003835"/>
    </source>
</evidence>
<dbReference type="Proteomes" id="UP000003835">
    <property type="component" value="Unassembled WGS sequence"/>
</dbReference>
<dbReference type="STRING" id="118168.MC7420_2034"/>
<dbReference type="AlphaFoldDB" id="B4VMS9"/>
<dbReference type="EMBL" id="DS989845">
    <property type="protein sequence ID" value="EDX77031.1"/>
    <property type="molecule type" value="Genomic_DNA"/>
</dbReference>
<keyword evidence="2" id="KW-1185">Reference proteome</keyword>
<gene>
    <name evidence="1" type="ORF">MC7420_2034</name>
</gene>
<protein>
    <submittedName>
        <fullName evidence="1">Uncharacterized protein</fullName>
    </submittedName>
</protein>
<evidence type="ECO:0000313" key="1">
    <source>
        <dbReference type="EMBL" id="EDX77031.1"/>
    </source>
</evidence>